<gene>
    <name evidence="1" type="ORF">EDD29_5762</name>
</gene>
<organism evidence="1 2">
    <name type="scientific">Actinocorallia herbida</name>
    <dbReference type="NCBI Taxonomy" id="58109"/>
    <lineage>
        <taxon>Bacteria</taxon>
        <taxon>Bacillati</taxon>
        <taxon>Actinomycetota</taxon>
        <taxon>Actinomycetes</taxon>
        <taxon>Streptosporangiales</taxon>
        <taxon>Thermomonosporaceae</taxon>
        <taxon>Actinocorallia</taxon>
    </lineage>
</organism>
<proteinExistence type="predicted"/>
<sequence>MAGHEYSAADITVLEFDEAVRKRPGMYFEVGLDDPRLPMKLLEAAARHALHPATRVAEVHSLVAAIDILDDLCFQVTIKQRHAWADSPLLGYFDSLIGPEWWLLAAIATLCGTTSVDVWSEDRAFRQELTGLRPSGPPERIGSPMGSGIRIAFTLDEQILPAGTALPTELESLDAHGPDCAPGGPGYVLVHDHRPDSRSSIRLS</sequence>
<evidence type="ECO:0000313" key="1">
    <source>
        <dbReference type="EMBL" id="ROO88104.1"/>
    </source>
</evidence>
<reference evidence="1 2" key="1">
    <citation type="submission" date="2018-11" db="EMBL/GenBank/DDBJ databases">
        <title>Sequencing the genomes of 1000 actinobacteria strains.</title>
        <authorList>
            <person name="Klenk H.-P."/>
        </authorList>
    </citation>
    <scope>NUCLEOTIDE SEQUENCE [LARGE SCALE GENOMIC DNA]</scope>
    <source>
        <strain evidence="1 2">DSM 44254</strain>
    </source>
</reference>
<name>A0A3N1D3I9_9ACTN</name>
<keyword evidence="2" id="KW-1185">Reference proteome</keyword>
<dbReference type="RefSeq" id="WP_123667348.1">
    <property type="nucleotide sequence ID" value="NZ_RJKE01000001.1"/>
</dbReference>
<dbReference type="AlphaFoldDB" id="A0A3N1D3I9"/>
<comment type="caution">
    <text evidence="1">The sequence shown here is derived from an EMBL/GenBank/DDBJ whole genome shotgun (WGS) entry which is preliminary data.</text>
</comment>
<dbReference type="Proteomes" id="UP000272400">
    <property type="component" value="Unassembled WGS sequence"/>
</dbReference>
<evidence type="ECO:0000313" key="2">
    <source>
        <dbReference type="Proteomes" id="UP000272400"/>
    </source>
</evidence>
<protein>
    <submittedName>
        <fullName evidence="1">Uncharacterized protein</fullName>
    </submittedName>
</protein>
<dbReference type="OrthoDB" id="3295928at2"/>
<dbReference type="InterPro" id="IPR036890">
    <property type="entry name" value="HATPase_C_sf"/>
</dbReference>
<dbReference type="Gene3D" id="3.30.565.10">
    <property type="entry name" value="Histidine kinase-like ATPase, C-terminal domain"/>
    <property type="match status" value="1"/>
</dbReference>
<accession>A0A3N1D3I9</accession>
<dbReference type="EMBL" id="RJKE01000001">
    <property type="protein sequence ID" value="ROO88104.1"/>
    <property type="molecule type" value="Genomic_DNA"/>
</dbReference>